<accession>A0A8I0L5U2</accession>
<gene>
    <name evidence="1" type="ORF">GUH15_05700</name>
</gene>
<evidence type="ECO:0000313" key="2">
    <source>
        <dbReference type="Proteomes" id="UP000653002"/>
    </source>
</evidence>
<feature type="non-terminal residue" evidence="1">
    <location>
        <position position="85"/>
    </location>
</feature>
<dbReference type="InterPro" id="IPR012349">
    <property type="entry name" value="Split_barrel_FMN-bd"/>
</dbReference>
<comment type="caution">
    <text evidence="1">The sequence shown here is derived from an EMBL/GenBank/DDBJ whole genome shotgun (WGS) entry which is preliminary data.</text>
</comment>
<protein>
    <submittedName>
        <fullName evidence="1">Flavodoxin</fullName>
    </submittedName>
</protein>
<feature type="non-terminal residue" evidence="1">
    <location>
        <position position="1"/>
    </location>
</feature>
<proteinExistence type="predicted"/>
<dbReference type="Proteomes" id="UP000653002">
    <property type="component" value="Unassembled WGS sequence"/>
</dbReference>
<name>A0A8I0L5U2_XANCI</name>
<dbReference type="AlphaFoldDB" id="A0A8I0L5U2"/>
<dbReference type="SUPFAM" id="SSF57802">
    <property type="entry name" value="Rubredoxin-like"/>
    <property type="match status" value="1"/>
</dbReference>
<evidence type="ECO:0000313" key="1">
    <source>
        <dbReference type="EMBL" id="MBD4335576.1"/>
    </source>
</evidence>
<dbReference type="Gene3D" id="2.20.28.10">
    <property type="match status" value="1"/>
</dbReference>
<sequence length="85" mass="9499">VVMPEFCNAFISLAAEQIIDLGTHDMFVCSVEEAAVFSDLDTLTYTEYQKNVKPKPVAPKKKSYVCKVCGYVFEGEELPPDFICP</sequence>
<dbReference type="Gene3D" id="2.30.110.10">
    <property type="entry name" value="Electron Transport, Fmn-binding Protein, Chain A"/>
    <property type="match status" value="1"/>
</dbReference>
<reference evidence="1" key="1">
    <citation type="submission" date="2020-01" db="EMBL/GenBank/DDBJ databases">
        <authorList>
            <person name="Richard D."/>
        </authorList>
    </citation>
    <scope>NUCLEOTIDE SEQUENCE</scope>
    <source>
        <strain evidence="1">JP541</strain>
    </source>
</reference>
<dbReference type="EMBL" id="JAABFR010000227">
    <property type="protein sequence ID" value="MBD4335576.1"/>
    <property type="molecule type" value="Genomic_DNA"/>
</dbReference>
<organism evidence="1 2">
    <name type="scientific">Xanthomonas citri pv. citri</name>
    <dbReference type="NCBI Taxonomy" id="611301"/>
    <lineage>
        <taxon>Bacteria</taxon>
        <taxon>Pseudomonadati</taxon>
        <taxon>Pseudomonadota</taxon>
        <taxon>Gammaproteobacteria</taxon>
        <taxon>Lysobacterales</taxon>
        <taxon>Lysobacteraceae</taxon>
        <taxon>Xanthomonas</taxon>
    </lineage>
</organism>